<dbReference type="KEGG" id="bbae:FRD01_08790"/>
<keyword evidence="3 5" id="KW-0067">ATP-binding</keyword>
<dbReference type="SUPFAM" id="SSF52540">
    <property type="entry name" value="P-loop containing nucleoside triphosphate hydrolases"/>
    <property type="match status" value="1"/>
</dbReference>
<name>A0A5B8XP79_9DELT</name>
<accession>A0A5B8XP79</accession>
<evidence type="ECO:0000313" key="6">
    <source>
        <dbReference type="Proteomes" id="UP000321595"/>
    </source>
</evidence>
<dbReference type="GO" id="GO:0016887">
    <property type="term" value="F:ATP hydrolysis activity"/>
    <property type="evidence" value="ECO:0007669"/>
    <property type="project" value="InterPro"/>
</dbReference>
<dbReference type="InterPro" id="IPR003439">
    <property type="entry name" value="ABC_transporter-like_ATP-bd"/>
</dbReference>
<dbReference type="Pfam" id="PF00005">
    <property type="entry name" value="ABC_tran"/>
    <property type="match status" value="1"/>
</dbReference>
<gene>
    <name evidence="5" type="ORF">FRD01_08790</name>
</gene>
<sequence length="242" mass="25973">MSETIVSMKALAKAFGDTEVLAPLTKEISAGEVIGIVGPNGGGKSTLLGLMAGLQRPSSGSIEICGKPAHLIALQSAGLVGLVLARPGLYPLLNGRENLEYFGGLFGLSKSEVKSKAAELVDLFGLKPHMEKRLHTWSTGMQQKLSLVRALLLSPKLLLVDEPAANLDPVAAKAFYDELRRRADSKESPLACVCVTHDLNAAEAISDRVWVVNGGLKEEIKLKRKTHNQEGPIFEAWKRAIS</sequence>
<evidence type="ECO:0000256" key="3">
    <source>
        <dbReference type="ARBA" id="ARBA00022840"/>
    </source>
</evidence>
<dbReference type="Gene3D" id="3.40.50.300">
    <property type="entry name" value="P-loop containing nucleotide triphosphate hydrolases"/>
    <property type="match status" value="1"/>
</dbReference>
<keyword evidence="6" id="KW-1185">Reference proteome</keyword>
<dbReference type="InterPro" id="IPR027417">
    <property type="entry name" value="P-loop_NTPase"/>
</dbReference>
<evidence type="ECO:0000256" key="1">
    <source>
        <dbReference type="ARBA" id="ARBA00022448"/>
    </source>
</evidence>
<dbReference type="InterPro" id="IPR003593">
    <property type="entry name" value="AAA+_ATPase"/>
</dbReference>
<proteinExistence type="predicted"/>
<feature type="domain" description="ABC transporter" evidence="4">
    <location>
        <begin position="6"/>
        <end position="239"/>
    </location>
</feature>
<dbReference type="RefSeq" id="WP_146959019.1">
    <property type="nucleotide sequence ID" value="NZ_CP042467.1"/>
</dbReference>
<reference evidence="5 6" key="1">
    <citation type="submission" date="2019-08" db="EMBL/GenBank/DDBJ databases">
        <authorList>
            <person name="Liang Q."/>
        </authorList>
    </citation>
    <scope>NUCLEOTIDE SEQUENCE [LARGE SCALE GENOMIC DNA]</scope>
    <source>
        <strain evidence="5 6">V1718</strain>
    </source>
</reference>
<dbReference type="AlphaFoldDB" id="A0A5B8XP79"/>
<keyword evidence="1" id="KW-0813">Transport</keyword>
<dbReference type="SMART" id="SM00382">
    <property type="entry name" value="AAA"/>
    <property type="match status" value="1"/>
</dbReference>
<organism evidence="5 6">
    <name type="scientific">Microvenator marinus</name>
    <dbReference type="NCBI Taxonomy" id="2600177"/>
    <lineage>
        <taxon>Bacteria</taxon>
        <taxon>Deltaproteobacteria</taxon>
        <taxon>Bradymonadales</taxon>
        <taxon>Microvenatoraceae</taxon>
        <taxon>Microvenator</taxon>
    </lineage>
</organism>
<dbReference type="PANTHER" id="PTHR42939:SF1">
    <property type="entry name" value="ABC TRANSPORTER ATP-BINDING PROTEIN ALBC-RELATED"/>
    <property type="match status" value="1"/>
</dbReference>
<dbReference type="EMBL" id="CP042467">
    <property type="protein sequence ID" value="QED27334.1"/>
    <property type="molecule type" value="Genomic_DNA"/>
</dbReference>
<evidence type="ECO:0000259" key="4">
    <source>
        <dbReference type="PROSITE" id="PS50893"/>
    </source>
</evidence>
<dbReference type="PROSITE" id="PS50893">
    <property type="entry name" value="ABC_TRANSPORTER_2"/>
    <property type="match status" value="1"/>
</dbReference>
<evidence type="ECO:0000313" key="5">
    <source>
        <dbReference type="EMBL" id="QED27334.1"/>
    </source>
</evidence>
<keyword evidence="2" id="KW-0547">Nucleotide-binding</keyword>
<dbReference type="Proteomes" id="UP000321595">
    <property type="component" value="Chromosome"/>
</dbReference>
<dbReference type="GO" id="GO:0005524">
    <property type="term" value="F:ATP binding"/>
    <property type="evidence" value="ECO:0007669"/>
    <property type="project" value="UniProtKB-KW"/>
</dbReference>
<dbReference type="OrthoDB" id="9809450at2"/>
<evidence type="ECO:0000256" key="2">
    <source>
        <dbReference type="ARBA" id="ARBA00022741"/>
    </source>
</evidence>
<protein>
    <submittedName>
        <fullName evidence="5">ABC transporter ATP-binding protein</fullName>
    </submittedName>
</protein>
<dbReference type="InterPro" id="IPR051782">
    <property type="entry name" value="ABC_Transporter_VariousFunc"/>
</dbReference>
<dbReference type="PANTHER" id="PTHR42939">
    <property type="entry name" value="ABC TRANSPORTER ATP-BINDING PROTEIN ALBC-RELATED"/>
    <property type="match status" value="1"/>
</dbReference>